<keyword evidence="7 9" id="KW-0472">Membrane</keyword>
<evidence type="ECO:0000256" key="1">
    <source>
        <dbReference type="ARBA" id="ARBA00004651"/>
    </source>
</evidence>
<evidence type="ECO:0000256" key="9">
    <source>
        <dbReference type="SAM" id="Phobius"/>
    </source>
</evidence>
<organism evidence="11 12">
    <name type="scientific">Alkalispirochaeta sphaeroplastigenens</name>
    <dbReference type="NCBI Taxonomy" id="1187066"/>
    <lineage>
        <taxon>Bacteria</taxon>
        <taxon>Pseudomonadati</taxon>
        <taxon>Spirochaetota</taxon>
        <taxon>Spirochaetia</taxon>
        <taxon>Spirochaetales</taxon>
        <taxon>Spirochaetaceae</taxon>
        <taxon>Alkalispirochaeta</taxon>
    </lineage>
</organism>
<dbReference type="PANTHER" id="PTHR33451">
    <property type="entry name" value="MALATE-2H(+)/NA(+)-LACTATE ANTIPORTER"/>
    <property type="match status" value="1"/>
</dbReference>
<dbReference type="GO" id="GO:0015297">
    <property type="term" value="F:antiporter activity"/>
    <property type="evidence" value="ECO:0007669"/>
    <property type="project" value="UniProtKB-KW"/>
</dbReference>
<reference evidence="12" key="1">
    <citation type="submission" date="2015-12" db="EMBL/GenBank/DDBJ databases">
        <authorList>
            <person name="Lodha T.D."/>
            <person name="Chintalapati S."/>
            <person name="Chintalapati V.R."/>
            <person name="Sravanthi T."/>
        </authorList>
    </citation>
    <scope>NUCLEOTIDE SEQUENCE [LARGE SCALE GENOMIC DNA]</scope>
    <source>
        <strain evidence="12">JC133</strain>
    </source>
</reference>
<accession>A0A2S4JHM4</accession>
<evidence type="ECO:0000256" key="6">
    <source>
        <dbReference type="ARBA" id="ARBA00022989"/>
    </source>
</evidence>
<dbReference type="Pfam" id="PF03553">
    <property type="entry name" value="Na_H_antiporter"/>
    <property type="match status" value="1"/>
</dbReference>
<feature type="transmembrane region" description="Helical" evidence="9">
    <location>
        <begin position="373"/>
        <end position="390"/>
    </location>
</feature>
<feature type="transmembrane region" description="Helical" evidence="9">
    <location>
        <begin position="72"/>
        <end position="96"/>
    </location>
</feature>
<sequence length="436" mass="44927">MALLPLLFFLALFIGTGTALTLRGTAMAFYQLSAAVAVLPALVLSVLLGMGRNKTSLEGQLAIFVRGVGDSNIITMCLIYLLAGAFASVATSIGGVTSTVNLGLALVPPAFVLPGLFLIGAFVSTAMGTSMGTIAAIAPIAVGVGEQTSVGLPLLMGAVVGGAMFGDNLSMISDTTIAATRTQGCQLKDKFRVNLYIALPAALVAVLVFAILGADGTITEAGDYRILLALPYLVILGMALAGVNVFAVLATGILFTGVVGLAVVPDYAILQFSRDIFQGFQKMQEIMVLSMFIGGLGELIRTQGGIAWILERIDAITARSRGENRRRTGELSIAGLVSAADICTANNTVAIILSGGLAEEIARKNRVDPRRSASILDIFSCVFQGIMPYAAQVLLAGSVAGISPVVVAGNNYYCFILALAGIAAIASGRPRLSGSA</sequence>
<evidence type="ECO:0000259" key="10">
    <source>
        <dbReference type="Pfam" id="PF03553"/>
    </source>
</evidence>
<name>A0A2S4JHM4_9SPIO</name>
<comment type="caution">
    <text evidence="11">The sequence shown here is derived from an EMBL/GenBank/DDBJ whole genome shotgun (WGS) entry which is preliminary data.</text>
</comment>
<evidence type="ECO:0000256" key="2">
    <source>
        <dbReference type="ARBA" id="ARBA00022448"/>
    </source>
</evidence>
<dbReference type="InterPro" id="IPR052180">
    <property type="entry name" value="NhaC_Na-H+_Antiporter"/>
</dbReference>
<keyword evidence="6 9" id="KW-1133">Transmembrane helix</keyword>
<keyword evidence="3" id="KW-0050">Antiport</keyword>
<feature type="transmembrane region" description="Helical" evidence="9">
    <location>
        <begin position="253"/>
        <end position="273"/>
    </location>
</feature>
<dbReference type="GO" id="GO:0005886">
    <property type="term" value="C:plasma membrane"/>
    <property type="evidence" value="ECO:0007669"/>
    <property type="project" value="UniProtKB-SubCell"/>
</dbReference>
<comment type="subcellular location">
    <subcellularLocation>
        <location evidence="1">Cell membrane</location>
        <topology evidence="1">Multi-pass membrane protein</topology>
    </subcellularLocation>
</comment>
<keyword evidence="5 9" id="KW-0812">Transmembrane</keyword>
<feature type="transmembrane region" description="Helical" evidence="9">
    <location>
        <begin position="193"/>
        <end position="214"/>
    </location>
</feature>
<evidence type="ECO:0000313" key="12">
    <source>
        <dbReference type="Proteomes" id="UP000237350"/>
    </source>
</evidence>
<comment type="similarity">
    <text evidence="8">Belongs to the NhaC Na(+)/H(+) (TC 2.A.35) antiporter family.</text>
</comment>
<dbReference type="InterPro" id="IPR018461">
    <property type="entry name" value="Na/H_Antiport_NhaC-like_C"/>
</dbReference>
<keyword evidence="4" id="KW-1003">Cell membrane</keyword>
<feature type="transmembrane region" description="Helical" evidence="9">
    <location>
        <begin position="410"/>
        <end position="428"/>
    </location>
</feature>
<evidence type="ECO:0000256" key="3">
    <source>
        <dbReference type="ARBA" id="ARBA00022449"/>
    </source>
</evidence>
<dbReference type="AlphaFoldDB" id="A0A2S4JHM4"/>
<proteinExistence type="inferred from homology"/>
<dbReference type="PANTHER" id="PTHR33451:SF5">
    <property type="entry name" value="NA+_H+ ANTIPORTER"/>
    <property type="match status" value="1"/>
</dbReference>
<evidence type="ECO:0000256" key="8">
    <source>
        <dbReference type="ARBA" id="ARBA00038435"/>
    </source>
</evidence>
<feature type="transmembrane region" description="Helical" evidence="9">
    <location>
        <begin position="226"/>
        <end position="247"/>
    </location>
</feature>
<evidence type="ECO:0000256" key="7">
    <source>
        <dbReference type="ARBA" id="ARBA00023136"/>
    </source>
</evidence>
<evidence type="ECO:0000256" key="4">
    <source>
        <dbReference type="ARBA" id="ARBA00022475"/>
    </source>
</evidence>
<feature type="transmembrane region" description="Helical" evidence="9">
    <location>
        <begin position="29"/>
        <end position="51"/>
    </location>
</feature>
<protein>
    <submittedName>
        <fullName evidence="11">Sodium:proton antiporter</fullName>
    </submittedName>
</protein>
<dbReference type="EMBL" id="LPWH01000112">
    <property type="protein sequence ID" value="POQ99036.1"/>
    <property type="molecule type" value="Genomic_DNA"/>
</dbReference>
<keyword evidence="12" id="KW-1185">Reference proteome</keyword>
<evidence type="ECO:0000313" key="11">
    <source>
        <dbReference type="EMBL" id="POQ99036.1"/>
    </source>
</evidence>
<feature type="transmembrane region" description="Helical" evidence="9">
    <location>
        <begin position="154"/>
        <end position="173"/>
    </location>
</feature>
<evidence type="ECO:0000256" key="5">
    <source>
        <dbReference type="ARBA" id="ARBA00022692"/>
    </source>
</evidence>
<gene>
    <name evidence="11" type="ORF">AU468_11180</name>
</gene>
<feature type="domain" description="Na+/H+ antiporter NhaC-like C-terminal" evidence="10">
    <location>
        <begin position="10"/>
        <end position="213"/>
    </location>
</feature>
<keyword evidence="2" id="KW-0813">Transport</keyword>
<dbReference type="Proteomes" id="UP000237350">
    <property type="component" value="Unassembled WGS sequence"/>
</dbReference>